<name>A0A1G1WMM4_9BACT</name>
<protein>
    <recommendedName>
        <fullName evidence="2">Fumarate lyase N-terminal domain-containing protein</fullName>
    </recommendedName>
</protein>
<feature type="domain" description="Fumarate lyase N-terminal" evidence="2">
    <location>
        <begin position="98"/>
        <end position="311"/>
    </location>
</feature>
<dbReference type="GO" id="GO:0044208">
    <property type="term" value="P:'de novo' AMP biosynthetic process"/>
    <property type="evidence" value="ECO:0007669"/>
    <property type="project" value="TreeGrafter"/>
</dbReference>
<keyword evidence="1" id="KW-0456">Lyase</keyword>
<dbReference type="InterPro" id="IPR020557">
    <property type="entry name" value="Fumarate_lyase_CS"/>
</dbReference>
<reference evidence="3 4" key="1">
    <citation type="journal article" date="2016" name="Nat. Commun.">
        <title>Thousands of microbial genomes shed light on interconnected biogeochemical processes in an aquifer system.</title>
        <authorList>
            <person name="Anantharaman K."/>
            <person name="Brown C.T."/>
            <person name="Hug L.A."/>
            <person name="Sharon I."/>
            <person name="Castelle C.J."/>
            <person name="Probst A.J."/>
            <person name="Thomas B.C."/>
            <person name="Singh A."/>
            <person name="Wilkins M.J."/>
            <person name="Karaoz U."/>
            <person name="Brodie E.L."/>
            <person name="Williams K.H."/>
            <person name="Hubbard S.S."/>
            <person name="Banfield J.F."/>
        </authorList>
    </citation>
    <scope>NUCLEOTIDE SEQUENCE [LARGE SCALE GENOMIC DNA]</scope>
</reference>
<dbReference type="Gene3D" id="1.10.275.10">
    <property type="entry name" value="Fumarase/aspartase (N-terminal domain)"/>
    <property type="match status" value="1"/>
</dbReference>
<dbReference type="InterPro" id="IPR024083">
    <property type="entry name" value="Fumarase/histidase_N"/>
</dbReference>
<dbReference type="PROSITE" id="PS00163">
    <property type="entry name" value="FUMARATE_LYASES"/>
    <property type="match status" value="1"/>
</dbReference>
<dbReference type="InterPro" id="IPR022761">
    <property type="entry name" value="Fumarate_lyase_N"/>
</dbReference>
<sequence>MSSTPALNLALPGNPRYQPKQLQPWFGYDNLYRSLGQVEIAVLQVLGEIGVIPPEVSSCLTPQVIEALLNIRTTEVDEVERTITKHDVRAWVRIAQGIVGEQLAPWVHVPLTSYDAIETARAFQFREAYQQALRPALTDGIKTLVALVKRNYATLQIGRTHGQHALPITVGFWLATILSRLVYNFEEMERTSARLVGKISGAVGAYNAQVALGFNEKSGRGQSFEDRVLRKLGLEPALISTQILPPEPLSYFLYACLMMIATLGQLGRDCRHLMRSEIAEIGEPFEEGQVGSSTMAHKRNPINFEQLEGMFIRSKNEFGKVLDALISEHQRDLVGSSVSRDFPIILVNLMQQLNTLLRRDRLGVPFLGRISVDVEATQRNFEASSHLILAEPLYIALQMAGFGGDAHELLNSWVVPAATRTGRPLINVLEDLSETDEVIAKALENIPPHLRNLFYFPENYIGLARKKAQEVVGVAESLLTRLNLG</sequence>
<comment type="caution">
    <text evidence="3">The sequence shown here is derived from an EMBL/GenBank/DDBJ whole genome shotgun (WGS) entry which is preliminary data.</text>
</comment>
<dbReference type="InterPro" id="IPR008948">
    <property type="entry name" value="L-Aspartase-like"/>
</dbReference>
<dbReference type="InterPro" id="IPR000362">
    <property type="entry name" value="Fumarate_lyase_fam"/>
</dbReference>
<proteinExistence type="predicted"/>
<dbReference type="CDD" id="cd01595">
    <property type="entry name" value="Adenylsuccinate_lyase_like"/>
    <property type="match status" value="1"/>
</dbReference>
<dbReference type="SUPFAM" id="SSF48557">
    <property type="entry name" value="L-aspartase-like"/>
    <property type="match status" value="1"/>
</dbReference>
<organism evidence="3 4">
    <name type="scientific">Candidatus Woykebacteria bacterium RIFCSPHIGHO2_02_FULL_43_16b</name>
    <dbReference type="NCBI Taxonomy" id="1802601"/>
    <lineage>
        <taxon>Bacteria</taxon>
        <taxon>Candidatus Woykeibacteriota</taxon>
    </lineage>
</organism>
<dbReference type="Pfam" id="PF00206">
    <property type="entry name" value="Lyase_1"/>
    <property type="match status" value="1"/>
</dbReference>
<dbReference type="GO" id="GO:0004018">
    <property type="term" value="F:N6-(1,2-dicarboxyethyl)AMP AMP-lyase (fumarate-forming) activity"/>
    <property type="evidence" value="ECO:0007669"/>
    <property type="project" value="TreeGrafter"/>
</dbReference>
<dbReference type="Gene3D" id="1.20.200.10">
    <property type="entry name" value="Fumarase/aspartase (Central domain)"/>
    <property type="match status" value="1"/>
</dbReference>
<evidence type="ECO:0000256" key="1">
    <source>
        <dbReference type="ARBA" id="ARBA00023239"/>
    </source>
</evidence>
<dbReference type="AlphaFoldDB" id="A0A1G1WMM4"/>
<dbReference type="GO" id="GO:0070626">
    <property type="term" value="F:(S)-2-(5-amino-1-(5-phospho-D-ribosyl)imidazole-4-carboxamido) succinate lyase (fumarate-forming) activity"/>
    <property type="evidence" value="ECO:0007669"/>
    <property type="project" value="TreeGrafter"/>
</dbReference>
<accession>A0A1G1WMM4</accession>
<dbReference type="PANTHER" id="PTHR43172">
    <property type="entry name" value="ADENYLOSUCCINATE LYASE"/>
    <property type="match status" value="1"/>
</dbReference>
<dbReference type="PRINTS" id="PR00149">
    <property type="entry name" value="FUMRATELYASE"/>
</dbReference>
<dbReference type="GO" id="GO:0005829">
    <property type="term" value="C:cytosol"/>
    <property type="evidence" value="ECO:0007669"/>
    <property type="project" value="TreeGrafter"/>
</dbReference>
<evidence type="ECO:0000313" key="4">
    <source>
        <dbReference type="Proteomes" id="UP000177821"/>
    </source>
</evidence>
<evidence type="ECO:0000259" key="2">
    <source>
        <dbReference type="Pfam" id="PF00206"/>
    </source>
</evidence>
<gene>
    <name evidence="3" type="ORF">A3J50_03835</name>
</gene>
<dbReference type="EMBL" id="MHCX01000037">
    <property type="protein sequence ID" value="OGY28992.1"/>
    <property type="molecule type" value="Genomic_DNA"/>
</dbReference>
<dbReference type="Proteomes" id="UP000177821">
    <property type="component" value="Unassembled WGS sequence"/>
</dbReference>
<evidence type="ECO:0000313" key="3">
    <source>
        <dbReference type="EMBL" id="OGY28992.1"/>
    </source>
</evidence>
<dbReference type="PANTHER" id="PTHR43172:SF1">
    <property type="entry name" value="ADENYLOSUCCINATE LYASE"/>
    <property type="match status" value="1"/>
</dbReference>